<sequence length="123" mass="13915">MNSLSIAILFGILINISCGFLTNCTRNLEKPCTAWLKPGEPAYKKFLGCLKDPEKIGIGLALGENDPSKIKKENELIESKVPTESIKCFFSKLKNRPYAPNRKIVIVPYDSRMSSRLNKQRRK</sequence>
<evidence type="ECO:0000256" key="1">
    <source>
        <dbReference type="SAM" id="SignalP"/>
    </source>
</evidence>
<evidence type="ECO:0000313" key="2">
    <source>
        <dbReference type="Proteomes" id="UP000046392"/>
    </source>
</evidence>
<reference evidence="3" key="1">
    <citation type="submission" date="2017-02" db="UniProtKB">
        <authorList>
            <consortium name="WormBaseParasite"/>
        </authorList>
    </citation>
    <scope>IDENTIFICATION</scope>
</reference>
<dbReference type="WBParaSite" id="SPAL_0000065000.1">
    <property type="protein sequence ID" value="SPAL_0000065000.1"/>
    <property type="gene ID" value="SPAL_0000065000"/>
</dbReference>
<protein>
    <submittedName>
        <fullName evidence="3">Uncharacterized protein</fullName>
    </submittedName>
</protein>
<keyword evidence="1" id="KW-0732">Signal</keyword>
<proteinExistence type="predicted"/>
<dbReference type="Proteomes" id="UP000046392">
    <property type="component" value="Unplaced"/>
</dbReference>
<organism evidence="2 3">
    <name type="scientific">Strongyloides papillosus</name>
    <name type="common">Intestinal threadworm</name>
    <dbReference type="NCBI Taxonomy" id="174720"/>
    <lineage>
        <taxon>Eukaryota</taxon>
        <taxon>Metazoa</taxon>
        <taxon>Ecdysozoa</taxon>
        <taxon>Nematoda</taxon>
        <taxon>Chromadorea</taxon>
        <taxon>Rhabditida</taxon>
        <taxon>Tylenchina</taxon>
        <taxon>Panagrolaimomorpha</taxon>
        <taxon>Strongyloidoidea</taxon>
        <taxon>Strongyloididae</taxon>
        <taxon>Strongyloides</taxon>
    </lineage>
</organism>
<evidence type="ECO:0000313" key="3">
    <source>
        <dbReference type="WBParaSite" id="SPAL_0000065000.1"/>
    </source>
</evidence>
<dbReference type="AlphaFoldDB" id="A0A0N5B3J6"/>
<keyword evidence="2" id="KW-1185">Reference proteome</keyword>
<name>A0A0N5B3J6_STREA</name>
<feature type="chain" id="PRO_5005893935" evidence="1">
    <location>
        <begin position="20"/>
        <end position="123"/>
    </location>
</feature>
<feature type="signal peptide" evidence="1">
    <location>
        <begin position="1"/>
        <end position="19"/>
    </location>
</feature>
<accession>A0A0N5B3J6</accession>